<comment type="caution">
    <text evidence="2">The sequence shown here is derived from an EMBL/GenBank/DDBJ whole genome shotgun (WGS) entry which is preliminary data.</text>
</comment>
<dbReference type="AlphaFoldDB" id="A0A934R073"/>
<dbReference type="RefSeq" id="WP_200349047.1">
    <property type="nucleotide sequence ID" value="NZ_BAABHZ010000005.1"/>
</dbReference>
<dbReference type="InterPro" id="IPR002881">
    <property type="entry name" value="DUF58"/>
</dbReference>
<evidence type="ECO:0000313" key="3">
    <source>
        <dbReference type="Proteomes" id="UP000600139"/>
    </source>
</evidence>
<dbReference type="Gene3D" id="3.40.50.410">
    <property type="entry name" value="von Willebrand factor, type A domain"/>
    <property type="match status" value="1"/>
</dbReference>
<gene>
    <name evidence="2" type="ORF">JIN84_00480</name>
</gene>
<evidence type="ECO:0000259" key="1">
    <source>
        <dbReference type="Pfam" id="PF01882"/>
    </source>
</evidence>
<accession>A0A934R073</accession>
<evidence type="ECO:0000313" key="2">
    <source>
        <dbReference type="EMBL" id="MBK1814082.1"/>
    </source>
</evidence>
<dbReference type="SUPFAM" id="SSF53300">
    <property type="entry name" value="vWA-like"/>
    <property type="match status" value="1"/>
</dbReference>
<dbReference type="CDD" id="cd00198">
    <property type="entry name" value="vWFA"/>
    <property type="match status" value="1"/>
</dbReference>
<organism evidence="2 3">
    <name type="scientific">Luteolibacter yonseiensis</name>
    <dbReference type="NCBI Taxonomy" id="1144680"/>
    <lineage>
        <taxon>Bacteria</taxon>
        <taxon>Pseudomonadati</taxon>
        <taxon>Verrucomicrobiota</taxon>
        <taxon>Verrucomicrobiia</taxon>
        <taxon>Verrucomicrobiales</taxon>
        <taxon>Verrucomicrobiaceae</taxon>
        <taxon>Luteolibacter</taxon>
    </lineage>
</organism>
<dbReference type="Proteomes" id="UP000600139">
    <property type="component" value="Unassembled WGS sequence"/>
</dbReference>
<feature type="domain" description="DUF58" evidence="1">
    <location>
        <begin position="66"/>
        <end position="284"/>
    </location>
</feature>
<sequence>MNEAILPSVKPSAPPPVPGVYADMGELVRLRFKSRGISLLPAQPLNSVLAGKHASRLRGRGLNFEEIRRYLPGDDVRQMDWKVTARTRTPHIRVYTEERAREVVLVVDQRLSMFFGSRKNFKSVTAAETAALSAWRVIAAKDRVSGIVFGDSDLTVVPSGGSPPQVMRLLSAVVERNRSLGIDRGIVPGPQMLNTALSRAERLVAHEALVVLISDGQGSDEETRAILSRIAAHNDVVVALVHDPLEGELPTAGNRVFASGGLQLEVDTSDAALRETFREDFQKHLETARRYLLQREVPLLPVSTASDVAPQIRRLLGTRVRR</sequence>
<reference evidence="2" key="1">
    <citation type="submission" date="2021-01" db="EMBL/GenBank/DDBJ databases">
        <title>Modified the classification status of verrucomicrobia.</title>
        <authorList>
            <person name="Feng X."/>
        </authorList>
    </citation>
    <scope>NUCLEOTIDE SEQUENCE</scope>
    <source>
        <strain evidence="2">JCM 18052</strain>
    </source>
</reference>
<dbReference type="EMBL" id="JAENIK010000001">
    <property type="protein sequence ID" value="MBK1814082.1"/>
    <property type="molecule type" value="Genomic_DNA"/>
</dbReference>
<proteinExistence type="predicted"/>
<keyword evidence="3" id="KW-1185">Reference proteome</keyword>
<dbReference type="InterPro" id="IPR036465">
    <property type="entry name" value="vWFA_dom_sf"/>
</dbReference>
<protein>
    <submittedName>
        <fullName evidence="2">DUF58 domain-containing protein</fullName>
    </submittedName>
</protein>
<dbReference type="PANTHER" id="PTHR33608:SF12">
    <property type="entry name" value="DUF58 DOMAIN-CONTAINING PROTEIN"/>
    <property type="match status" value="1"/>
</dbReference>
<dbReference type="Pfam" id="PF01882">
    <property type="entry name" value="DUF58"/>
    <property type="match status" value="1"/>
</dbReference>
<dbReference type="PANTHER" id="PTHR33608">
    <property type="entry name" value="BLL2464 PROTEIN"/>
    <property type="match status" value="1"/>
</dbReference>
<name>A0A934R073_9BACT</name>